<proteinExistence type="predicted"/>
<comment type="caution">
    <text evidence="1">The sequence shown here is derived from an EMBL/GenBank/DDBJ whole genome shotgun (WGS) entry which is preliminary data.</text>
</comment>
<gene>
    <name evidence="1" type="ORF">CEXT_219521</name>
</gene>
<dbReference type="Proteomes" id="UP001054945">
    <property type="component" value="Unassembled WGS sequence"/>
</dbReference>
<protein>
    <submittedName>
        <fullName evidence="1">Uncharacterized protein</fullName>
    </submittedName>
</protein>
<organism evidence="1 2">
    <name type="scientific">Caerostris extrusa</name>
    <name type="common">Bark spider</name>
    <name type="synonym">Caerostris bankana</name>
    <dbReference type="NCBI Taxonomy" id="172846"/>
    <lineage>
        <taxon>Eukaryota</taxon>
        <taxon>Metazoa</taxon>
        <taxon>Ecdysozoa</taxon>
        <taxon>Arthropoda</taxon>
        <taxon>Chelicerata</taxon>
        <taxon>Arachnida</taxon>
        <taxon>Araneae</taxon>
        <taxon>Araneomorphae</taxon>
        <taxon>Entelegynae</taxon>
        <taxon>Araneoidea</taxon>
        <taxon>Araneidae</taxon>
        <taxon>Caerostris</taxon>
    </lineage>
</organism>
<reference evidence="1 2" key="1">
    <citation type="submission" date="2021-06" db="EMBL/GenBank/DDBJ databases">
        <title>Caerostris extrusa draft genome.</title>
        <authorList>
            <person name="Kono N."/>
            <person name="Arakawa K."/>
        </authorList>
    </citation>
    <scope>NUCLEOTIDE SEQUENCE [LARGE SCALE GENOMIC DNA]</scope>
</reference>
<keyword evidence="2" id="KW-1185">Reference proteome</keyword>
<evidence type="ECO:0000313" key="2">
    <source>
        <dbReference type="Proteomes" id="UP001054945"/>
    </source>
</evidence>
<sequence>MLLEGFIYLEYLIRENKDFLWFMSVMELWKGSLKPLKYLDQHSACFALISRNALQISTIDFNSQMTLNARGSMKWSQWLE</sequence>
<accession>A0AAV4STU2</accession>
<evidence type="ECO:0000313" key="1">
    <source>
        <dbReference type="EMBL" id="GIY36326.1"/>
    </source>
</evidence>
<dbReference type="AlphaFoldDB" id="A0AAV4STU2"/>
<dbReference type="EMBL" id="BPLR01010031">
    <property type="protein sequence ID" value="GIY36326.1"/>
    <property type="molecule type" value="Genomic_DNA"/>
</dbReference>
<name>A0AAV4STU2_CAEEX</name>